<name>A0ABR2KYA6_9EUKA</name>
<keyword evidence="3" id="KW-1185">Reference proteome</keyword>
<dbReference type="PRINTS" id="PR00449">
    <property type="entry name" value="RASTRNSFRMNG"/>
</dbReference>
<organism evidence="2 3">
    <name type="scientific">Tritrichomonas musculus</name>
    <dbReference type="NCBI Taxonomy" id="1915356"/>
    <lineage>
        <taxon>Eukaryota</taxon>
        <taxon>Metamonada</taxon>
        <taxon>Parabasalia</taxon>
        <taxon>Tritrichomonadida</taxon>
        <taxon>Tritrichomonadidae</taxon>
        <taxon>Tritrichomonas</taxon>
    </lineage>
</organism>
<dbReference type="SMART" id="SM00174">
    <property type="entry name" value="RHO"/>
    <property type="match status" value="1"/>
</dbReference>
<dbReference type="SUPFAM" id="SSF52540">
    <property type="entry name" value="P-loop containing nucleoside triphosphate hydrolases"/>
    <property type="match status" value="1"/>
</dbReference>
<dbReference type="SMART" id="SM00173">
    <property type="entry name" value="RAS"/>
    <property type="match status" value="1"/>
</dbReference>
<sequence length="186" mass="21241">MMTQDVFKVVLCGDAQAGKTSILQRYCNGRFDQYTNPTVGADFISQTVYNGDREIKMHIWDTAGQELYQAICTLYFRSTVLAIIVYSVTSPKPLEETTKWIDRMKNAEKDVVIVVFGNKIDLEKNPTDEVLNWCNQHEIQHFFVSALTGDNIQTAFDYIIQVLSKMQYKPRSTSIVIESAKQESCC</sequence>
<dbReference type="EMBL" id="JAPFFF010000002">
    <property type="protein sequence ID" value="KAK8896096.1"/>
    <property type="molecule type" value="Genomic_DNA"/>
</dbReference>
<protein>
    <recommendedName>
        <fullName evidence="4">Small GTP-binding protein</fullName>
    </recommendedName>
</protein>
<dbReference type="InterPro" id="IPR027417">
    <property type="entry name" value="P-loop_NTPase"/>
</dbReference>
<proteinExistence type="predicted"/>
<comment type="caution">
    <text evidence="2">The sequence shown here is derived from an EMBL/GenBank/DDBJ whole genome shotgun (WGS) entry which is preliminary data.</text>
</comment>
<evidence type="ECO:0000313" key="2">
    <source>
        <dbReference type="EMBL" id="KAK8896096.1"/>
    </source>
</evidence>
<dbReference type="PROSITE" id="PS51421">
    <property type="entry name" value="RAS"/>
    <property type="match status" value="1"/>
</dbReference>
<accession>A0ABR2KYA6</accession>
<dbReference type="Gene3D" id="3.40.50.300">
    <property type="entry name" value="P-loop containing nucleotide triphosphate hydrolases"/>
    <property type="match status" value="1"/>
</dbReference>
<dbReference type="CDD" id="cd00154">
    <property type="entry name" value="Rab"/>
    <property type="match status" value="1"/>
</dbReference>
<gene>
    <name evidence="2" type="ORF">M9Y10_013987</name>
</gene>
<dbReference type="PANTHER" id="PTHR47978">
    <property type="match status" value="1"/>
</dbReference>
<evidence type="ECO:0008006" key="4">
    <source>
        <dbReference type="Google" id="ProtNLM"/>
    </source>
</evidence>
<dbReference type="SMART" id="SM00175">
    <property type="entry name" value="RAB"/>
    <property type="match status" value="1"/>
</dbReference>
<evidence type="ECO:0000313" key="3">
    <source>
        <dbReference type="Proteomes" id="UP001470230"/>
    </source>
</evidence>
<dbReference type="Proteomes" id="UP001470230">
    <property type="component" value="Unassembled WGS sequence"/>
</dbReference>
<keyword evidence="1" id="KW-0547">Nucleotide-binding</keyword>
<dbReference type="NCBIfam" id="TIGR00231">
    <property type="entry name" value="small_GTP"/>
    <property type="match status" value="1"/>
</dbReference>
<evidence type="ECO:0000256" key="1">
    <source>
        <dbReference type="ARBA" id="ARBA00022741"/>
    </source>
</evidence>
<reference evidence="2 3" key="1">
    <citation type="submission" date="2024-04" db="EMBL/GenBank/DDBJ databases">
        <title>Tritrichomonas musculus Genome.</title>
        <authorList>
            <person name="Alves-Ferreira E."/>
            <person name="Grigg M."/>
            <person name="Lorenzi H."/>
            <person name="Galac M."/>
        </authorList>
    </citation>
    <scope>NUCLEOTIDE SEQUENCE [LARGE SCALE GENOMIC DNA]</scope>
    <source>
        <strain evidence="2 3">EAF2021</strain>
    </source>
</reference>
<dbReference type="PROSITE" id="PS51419">
    <property type="entry name" value="RAB"/>
    <property type="match status" value="1"/>
</dbReference>
<dbReference type="InterPro" id="IPR005225">
    <property type="entry name" value="Small_GTP-bd"/>
</dbReference>
<dbReference type="Pfam" id="PF00071">
    <property type="entry name" value="Ras"/>
    <property type="match status" value="1"/>
</dbReference>
<dbReference type="SMART" id="SM00177">
    <property type="entry name" value="ARF"/>
    <property type="match status" value="1"/>
</dbReference>
<dbReference type="InterPro" id="IPR001806">
    <property type="entry name" value="Small_GTPase"/>
</dbReference>